<dbReference type="Gene3D" id="3.90.550.10">
    <property type="entry name" value="Spore Coat Polysaccharide Biosynthesis Protein SpsA, Chain A"/>
    <property type="match status" value="1"/>
</dbReference>
<dbReference type="SUPFAM" id="SSF53448">
    <property type="entry name" value="Nucleotide-diphospho-sugar transferases"/>
    <property type="match status" value="1"/>
</dbReference>
<dbReference type="Proteomes" id="UP000230775">
    <property type="component" value="Unassembled WGS sequence"/>
</dbReference>
<feature type="domain" description="Glycosyltransferase 2-like" evidence="2">
    <location>
        <begin position="5"/>
        <end position="165"/>
    </location>
</feature>
<feature type="transmembrane region" description="Helical" evidence="1">
    <location>
        <begin position="252"/>
        <end position="271"/>
    </location>
</feature>
<dbReference type="Pfam" id="PF00535">
    <property type="entry name" value="Glycos_transf_2"/>
    <property type="match status" value="1"/>
</dbReference>
<evidence type="ECO:0000256" key="1">
    <source>
        <dbReference type="SAM" id="Phobius"/>
    </source>
</evidence>
<sequence length="340" mass="39370">MIKFSVIVPVYNGKKTLAICLAAIKKQVNKQTEIIVVDDCSPQKDLKEIAERFTPRYFRLKENCGAGRVRNFGAQKAKGEWLIFIDSDVIVSGSFLKEVFKKLKLLPKNTCLQGVYGWQTPIKNVYSQYKNFYYYYNFFYRIKEEKYSYLSSHCFILQRKVFKEVGGFNRQIKTVMEDADLGFRLIQKGCCVLLDKKIVVTHLKKFSLSGLLINDAKLSFAKAKHVLRNSHKKDKERLVVVSGGRVSEMYPIVLSVLLSPVILFVLLMLIFFQNISFLYLLVLLLSVLLLLNFGFFKFIGCKKRPLYLLKVIPIFYLDMLSSFLGTMLGVVDYSLFDRKY</sequence>
<proteinExistence type="predicted"/>
<reference evidence="4" key="1">
    <citation type="submission" date="2017-09" db="EMBL/GenBank/DDBJ databases">
        <title>Depth-based differentiation of microbial function through sediment-hosted aquifers and enrichment of novel symbionts in the deep terrestrial subsurface.</title>
        <authorList>
            <person name="Probst A.J."/>
            <person name="Ladd B."/>
            <person name="Jarett J.K."/>
            <person name="Geller-Mcgrath D.E."/>
            <person name="Sieber C.M.K."/>
            <person name="Emerson J.B."/>
            <person name="Anantharaman K."/>
            <person name="Thomas B.C."/>
            <person name="Malmstrom R."/>
            <person name="Stieglmeier M."/>
            <person name="Klingl A."/>
            <person name="Woyke T."/>
            <person name="Ryan C.M."/>
            <person name="Banfield J.F."/>
        </authorList>
    </citation>
    <scope>NUCLEOTIDE SEQUENCE [LARGE SCALE GENOMIC DNA]</scope>
</reference>
<feature type="transmembrane region" description="Helical" evidence="1">
    <location>
        <begin position="307"/>
        <end position="331"/>
    </location>
</feature>
<dbReference type="AlphaFoldDB" id="A0A2H0WP47"/>
<comment type="caution">
    <text evidence="3">The sequence shown here is derived from an EMBL/GenBank/DDBJ whole genome shotgun (WGS) entry which is preliminary data.</text>
</comment>
<keyword evidence="1" id="KW-1133">Transmembrane helix</keyword>
<dbReference type="CDD" id="cd00761">
    <property type="entry name" value="Glyco_tranf_GTA_type"/>
    <property type="match status" value="1"/>
</dbReference>
<keyword evidence="1" id="KW-0472">Membrane</keyword>
<evidence type="ECO:0000313" key="4">
    <source>
        <dbReference type="Proteomes" id="UP000230775"/>
    </source>
</evidence>
<accession>A0A2H0WP47</accession>
<keyword evidence="1" id="KW-0812">Transmembrane</keyword>
<dbReference type="InterPro" id="IPR050834">
    <property type="entry name" value="Glycosyltransf_2"/>
</dbReference>
<dbReference type="PANTHER" id="PTHR43685:SF2">
    <property type="entry name" value="GLYCOSYLTRANSFERASE 2-LIKE DOMAIN-CONTAINING PROTEIN"/>
    <property type="match status" value="1"/>
</dbReference>
<gene>
    <name evidence="3" type="ORF">COT64_02755</name>
</gene>
<dbReference type="InterPro" id="IPR029044">
    <property type="entry name" value="Nucleotide-diphossugar_trans"/>
</dbReference>
<organism evidence="3 4">
    <name type="scientific">Candidatus Shapirobacteria bacterium CG09_land_8_20_14_0_10_39_12</name>
    <dbReference type="NCBI Taxonomy" id="1974885"/>
    <lineage>
        <taxon>Bacteria</taxon>
        <taxon>Candidatus Shapironibacteriota</taxon>
    </lineage>
</organism>
<dbReference type="InterPro" id="IPR001173">
    <property type="entry name" value="Glyco_trans_2-like"/>
</dbReference>
<evidence type="ECO:0000313" key="3">
    <source>
        <dbReference type="EMBL" id="PIS14414.1"/>
    </source>
</evidence>
<dbReference type="EMBL" id="PEZI01000057">
    <property type="protein sequence ID" value="PIS14414.1"/>
    <property type="molecule type" value="Genomic_DNA"/>
</dbReference>
<feature type="transmembrane region" description="Helical" evidence="1">
    <location>
        <begin position="277"/>
        <end position="295"/>
    </location>
</feature>
<evidence type="ECO:0000259" key="2">
    <source>
        <dbReference type="Pfam" id="PF00535"/>
    </source>
</evidence>
<protein>
    <recommendedName>
        <fullName evidence="2">Glycosyltransferase 2-like domain-containing protein</fullName>
    </recommendedName>
</protein>
<dbReference type="PANTHER" id="PTHR43685">
    <property type="entry name" value="GLYCOSYLTRANSFERASE"/>
    <property type="match status" value="1"/>
</dbReference>
<name>A0A2H0WP47_9BACT</name>